<feature type="coiled-coil region" evidence="14">
    <location>
        <begin position="178"/>
        <end position="226"/>
    </location>
</feature>
<evidence type="ECO:0000256" key="10">
    <source>
        <dbReference type="ARBA" id="ARBA00023180"/>
    </source>
</evidence>
<dbReference type="PROSITE" id="PS50015">
    <property type="entry name" value="SAP_B"/>
    <property type="match status" value="2"/>
</dbReference>
<proteinExistence type="inferred from homology"/>
<evidence type="ECO:0000256" key="5">
    <source>
        <dbReference type="ARBA" id="ARBA00022737"/>
    </source>
</evidence>
<feature type="domain" description="Saposin B-type" evidence="15">
    <location>
        <begin position="663"/>
        <end position="743"/>
    </location>
</feature>
<name>A0AAV6NBS1_9ROSI</name>
<evidence type="ECO:0000256" key="2">
    <source>
        <dbReference type="ARBA" id="ARBA00005485"/>
    </source>
</evidence>
<dbReference type="Pfam" id="PF03489">
    <property type="entry name" value="SapB_2"/>
    <property type="match status" value="2"/>
</dbReference>
<accession>A0AAV6NBS1</accession>
<keyword evidence="6" id="KW-0378">Hydrolase</keyword>
<evidence type="ECO:0000313" key="16">
    <source>
        <dbReference type="EMBL" id="KAG6595562.1"/>
    </source>
</evidence>
<keyword evidence="6" id="KW-0064">Aspartyl protease</keyword>
<evidence type="ECO:0000259" key="15">
    <source>
        <dbReference type="PROSITE" id="PS50015"/>
    </source>
</evidence>
<dbReference type="GO" id="GO:0005829">
    <property type="term" value="C:cytosol"/>
    <property type="evidence" value="ECO:0007669"/>
    <property type="project" value="TreeGrafter"/>
</dbReference>
<keyword evidence="9" id="KW-1015">Disulfide bond</keyword>
<dbReference type="InterPro" id="IPR008545">
    <property type="entry name" value="Web"/>
</dbReference>
<evidence type="ECO:0000256" key="14">
    <source>
        <dbReference type="SAM" id="Coils"/>
    </source>
</evidence>
<keyword evidence="10" id="KW-0325">Glycoprotein</keyword>
<protein>
    <recommendedName>
        <fullName evidence="12">Pulmonary surfactant-associated protein B</fullName>
    </recommendedName>
    <alternativeName>
        <fullName evidence="13">Pulmonary surfactant-associated proteolipid SPL(Phe)</fullName>
    </alternativeName>
</protein>
<dbReference type="AlphaFoldDB" id="A0AAV6NBS1"/>
<dbReference type="PANTHER" id="PTHR32054">
    <property type="entry name" value="HEAVY CHAIN, PUTATIVE, EXPRESSED-RELATED-RELATED"/>
    <property type="match status" value="1"/>
</dbReference>
<dbReference type="Pfam" id="PF05184">
    <property type="entry name" value="SapB_1"/>
    <property type="match status" value="2"/>
</dbReference>
<keyword evidence="3" id="KW-0964">Secreted</keyword>
<dbReference type="GO" id="GO:0006629">
    <property type="term" value="P:lipid metabolic process"/>
    <property type="evidence" value="ECO:0007669"/>
    <property type="project" value="InterPro"/>
</dbReference>
<keyword evidence="8" id="KW-0865">Zymogen</keyword>
<evidence type="ECO:0000313" key="17">
    <source>
        <dbReference type="Proteomes" id="UP000685013"/>
    </source>
</evidence>
<comment type="function">
    <text evidence="11">Pulmonary surfactant-associated proteins promote alveolar stability by lowering the surface tension at the air-liquid interface in the peripheral air spaces. SP-B increases the collapse pressure of palmitic acid to nearly 70 millinewtons per meter.</text>
</comment>
<evidence type="ECO:0000256" key="6">
    <source>
        <dbReference type="ARBA" id="ARBA00022750"/>
    </source>
</evidence>
<dbReference type="GO" id="GO:0005576">
    <property type="term" value="C:extracellular region"/>
    <property type="evidence" value="ECO:0007669"/>
    <property type="project" value="UniProtKB-SubCell"/>
</dbReference>
<sequence length="761" mass="84196">MEKRGGVRAEIDTSAPFESVKEAVSRFGGSGFWKLSNSNGHSHSPLSEPEHGKNEIEVDVAMLEKKAMDMESELIVKERKILEVLKELEANRRNVEDLKFKLQKETAEVSMIRETTRDDMNAASPKEADKENHMNLDSRGRNVQVSPPAPGVILKELEQAKLNLTRTTSDIAEIRASVESFNRKLEKERTGLEKTRERLAQNSSNISALEEELNQTKLKLQMVKDAEAKGFPDNPLEMSKELQQLSYEAEKFKKAREAIGLEVSRRESEIEQNKAVLRTAQVKLVAARKMKEAARAAEAIALSEIMILTKHKNASSDVSQIHGSESVTLSSEEYSTLTRKACEAKERCTKRVIDIMQQVDAANTLKMEILNQAENASEELKTSKRALEAALSRVDAANQGKLAVEEALCKWRSEHDRNRRTIQSSTKFKNPCTSHYKKDSRLLDINGVNMVSDGPTPVLKPTLSIGQILSRKLLPPEQFESVTLPEKSSVGRKTSLGHEQVPSSLSYALRRTEPEPGCLSLSSKASGAMDLRFGLVFLLVVCAAWDCDARKLASSDHESSYLELEKDVEASSEASSNPKICKLCESLVSQAVEYLADNNTQNEITGILQQTCAVLGVFKEECISLVDNYVPLFFSEISSIEPSSICQSARICEQVTIISSQIQDNSCGFCQETISKILDKLKDPDTQIEILQTLLNMCDSLGYRVKQCKKLVFEYGPLILANSEKVLEQTNICKAIHACPAVAGGDNTTSSVGTVSSLADA</sequence>
<feature type="non-terminal residue" evidence="16">
    <location>
        <position position="1"/>
    </location>
</feature>
<reference evidence="16 17" key="1">
    <citation type="journal article" date="2021" name="Hortic Res">
        <title>The domestication of Cucurbita argyrosperma as revealed by the genome of its wild relative.</title>
        <authorList>
            <person name="Barrera-Redondo J."/>
            <person name="Sanchez-de la Vega G."/>
            <person name="Aguirre-Liguori J.A."/>
            <person name="Castellanos-Morales G."/>
            <person name="Gutierrez-Guerrero Y.T."/>
            <person name="Aguirre-Dugua X."/>
            <person name="Aguirre-Planter E."/>
            <person name="Tenaillon M.I."/>
            <person name="Lira-Saade R."/>
            <person name="Eguiarte L.E."/>
        </authorList>
    </citation>
    <scope>NUCLEOTIDE SEQUENCE [LARGE SCALE GENOMIC DNA]</scope>
    <source>
        <strain evidence="16">JBR-2021</strain>
    </source>
</reference>
<feature type="domain" description="Saposin B-type" evidence="15">
    <location>
        <begin position="577"/>
        <end position="656"/>
    </location>
</feature>
<evidence type="ECO:0000256" key="12">
    <source>
        <dbReference type="ARBA" id="ARBA00041094"/>
    </source>
</evidence>
<organism evidence="16 17">
    <name type="scientific">Cucurbita argyrosperma subsp. sororia</name>
    <dbReference type="NCBI Taxonomy" id="37648"/>
    <lineage>
        <taxon>Eukaryota</taxon>
        <taxon>Viridiplantae</taxon>
        <taxon>Streptophyta</taxon>
        <taxon>Embryophyta</taxon>
        <taxon>Tracheophyta</taxon>
        <taxon>Spermatophyta</taxon>
        <taxon>Magnoliopsida</taxon>
        <taxon>eudicotyledons</taxon>
        <taxon>Gunneridae</taxon>
        <taxon>Pentapetalae</taxon>
        <taxon>rosids</taxon>
        <taxon>fabids</taxon>
        <taxon>Cucurbitales</taxon>
        <taxon>Cucurbitaceae</taxon>
        <taxon>Cucurbiteae</taxon>
        <taxon>Cucurbita</taxon>
    </lineage>
</organism>
<evidence type="ECO:0000256" key="13">
    <source>
        <dbReference type="ARBA" id="ARBA00041785"/>
    </source>
</evidence>
<dbReference type="GO" id="GO:0009904">
    <property type="term" value="P:chloroplast accumulation movement"/>
    <property type="evidence" value="ECO:0007669"/>
    <property type="project" value="TreeGrafter"/>
</dbReference>
<dbReference type="InterPro" id="IPR007856">
    <property type="entry name" value="SapB_1"/>
</dbReference>
<dbReference type="PANTHER" id="PTHR32054:SF4">
    <property type="entry name" value="OS07G0677900 PROTEIN"/>
    <property type="match status" value="1"/>
</dbReference>
<gene>
    <name evidence="16" type="ORF">SDJN03_12115</name>
</gene>
<dbReference type="Proteomes" id="UP000685013">
    <property type="component" value="Chromosome 7"/>
</dbReference>
<evidence type="ECO:0000256" key="3">
    <source>
        <dbReference type="ARBA" id="ARBA00022525"/>
    </source>
</evidence>
<comment type="similarity">
    <text evidence="2">Belongs to the WEB family.</text>
</comment>
<feature type="coiled-coil region" evidence="14">
    <location>
        <begin position="359"/>
        <end position="393"/>
    </location>
</feature>
<dbReference type="GO" id="GO:0004190">
    <property type="term" value="F:aspartic-type endopeptidase activity"/>
    <property type="evidence" value="ECO:0007669"/>
    <property type="project" value="UniProtKB-KW"/>
</dbReference>
<evidence type="ECO:0000256" key="1">
    <source>
        <dbReference type="ARBA" id="ARBA00004239"/>
    </source>
</evidence>
<keyword evidence="5" id="KW-0677">Repeat</keyword>
<dbReference type="FunFam" id="1.10.225.10:FF:000008">
    <property type="entry name" value="Pulmonary surfactant-associated protein B"/>
    <property type="match status" value="1"/>
</dbReference>
<dbReference type="Pfam" id="PF05701">
    <property type="entry name" value="WEMBL"/>
    <property type="match status" value="2"/>
</dbReference>
<evidence type="ECO:0000256" key="7">
    <source>
        <dbReference type="ARBA" id="ARBA00023054"/>
    </source>
</evidence>
<evidence type="ECO:0000256" key="11">
    <source>
        <dbReference type="ARBA" id="ARBA00037221"/>
    </source>
</evidence>
<keyword evidence="4" id="KW-0732">Signal</keyword>
<dbReference type="GO" id="GO:0009903">
    <property type="term" value="P:chloroplast avoidance movement"/>
    <property type="evidence" value="ECO:0007669"/>
    <property type="project" value="TreeGrafter"/>
</dbReference>
<keyword evidence="17" id="KW-1185">Reference proteome</keyword>
<keyword evidence="6" id="KW-0645">Protease</keyword>
<evidence type="ECO:0000256" key="8">
    <source>
        <dbReference type="ARBA" id="ARBA00023145"/>
    </source>
</evidence>
<dbReference type="InterPro" id="IPR008139">
    <property type="entry name" value="SaposinB_dom"/>
</dbReference>
<dbReference type="SMART" id="SM00741">
    <property type="entry name" value="SapB"/>
    <property type="match status" value="2"/>
</dbReference>
<keyword evidence="7 14" id="KW-0175">Coiled coil</keyword>
<feature type="coiled-coil region" evidence="14">
    <location>
        <begin position="53"/>
        <end position="108"/>
    </location>
</feature>
<evidence type="ECO:0000256" key="4">
    <source>
        <dbReference type="ARBA" id="ARBA00022729"/>
    </source>
</evidence>
<comment type="caution">
    <text evidence="16">The sequence shown here is derived from an EMBL/GenBank/DDBJ whole genome shotgun (WGS) entry which is preliminary data.</text>
</comment>
<dbReference type="EMBL" id="JAGKQH010000007">
    <property type="protein sequence ID" value="KAG6595562.1"/>
    <property type="molecule type" value="Genomic_DNA"/>
</dbReference>
<dbReference type="InterPro" id="IPR008138">
    <property type="entry name" value="SapB_2"/>
</dbReference>
<comment type="subcellular location">
    <subcellularLocation>
        <location evidence="1">Secreted</location>
        <location evidence="1">Extracellular space</location>
    </subcellularLocation>
</comment>
<evidence type="ECO:0000256" key="9">
    <source>
        <dbReference type="ARBA" id="ARBA00023157"/>
    </source>
</evidence>